<comment type="similarity">
    <text evidence="13">Belongs to the tetrahydrofolate dehydrogenase/cyclohydrolase family.</text>
</comment>
<dbReference type="GO" id="GO:0005829">
    <property type="term" value="C:cytosol"/>
    <property type="evidence" value="ECO:0007669"/>
    <property type="project" value="TreeGrafter"/>
</dbReference>
<dbReference type="EC" id="1.5.1.5" evidence="13"/>
<dbReference type="PANTHER" id="PTHR48099">
    <property type="entry name" value="C-1-TETRAHYDROFOLATE SYNTHASE, CYTOPLASMIC-RELATED"/>
    <property type="match status" value="1"/>
</dbReference>
<keyword evidence="6 13" id="KW-0378">Hydrolase</keyword>
<dbReference type="EC" id="3.5.4.9" evidence="13"/>
<keyword evidence="9 13" id="KW-0368">Histidine biosynthesis</keyword>
<dbReference type="PANTHER" id="PTHR48099:SF5">
    <property type="entry name" value="C-1-TETRAHYDROFOLATE SYNTHASE, CYTOPLASMIC"/>
    <property type="match status" value="1"/>
</dbReference>
<evidence type="ECO:0000256" key="2">
    <source>
        <dbReference type="ARBA" id="ARBA00011738"/>
    </source>
</evidence>
<dbReference type="Gene3D" id="3.40.50.10860">
    <property type="entry name" value="Leucine Dehydrogenase, chain A, domain 1"/>
    <property type="match status" value="1"/>
</dbReference>
<sequence>MTAQIIDGKQIAADVRRQVAENIQNRLKEDKRAPCLAVVIVGNDPASHVYVRNKKNACIEVGIQSLSYDLPSDTSQQHLLSLVDELNANPDVDGILVQLPLPIELNSNEILERIQPEKDVDGFHPFNLGRLAQRLPALRPCTPKGVMKLLESTNIDLHGQEVVVVGASNIVGRPMSLELLLAGCTVTTTHRFTRDLAFHVQRADIVVVGVGKPGIVKGEWIKKGAIVIDVGINRLSDGRLVGDVDYDIAAQSAGWITPVPGGVGPMTVACLMENTLEAASRIS</sequence>
<evidence type="ECO:0000256" key="13">
    <source>
        <dbReference type="HAMAP-Rule" id="MF_01576"/>
    </source>
</evidence>
<dbReference type="Proteomes" id="UP000595332">
    <property type="component" value="Chromosome"/>
</dbReference>
<evidence type="ECO:0000256" key="9">
    <source>
        <dbReference type="ARBA" id="ARBA00023102"/>
    </source>
</evidence>
<feature type="binding site" evidence="13">
    <location>
        <begin position="166"/>
        <end position="168"/>
    </location>
    <ligand>
        <name>NADP(+)</name>
        <dbReference type="ChEBI" id="CHEBI:58349"/>
    </ligand>
</feature>
<comment type="catalytic activity">
    <reaction evidence="12 13">
        <text>(6R)-5,10-methenyltetrahydrofolate + H2O = (6R)-10-formyltetrahydrofolate + H(+)</text>
        <dbReference type="Rhea" id="RHEA:23700"/>
        <dbReference type="ChEBI" id="CHEBI:15377"/>
        <dbReference type="ChEBI" id="CHEBI:15378"/>
        <dbReference type="ChEBI" id="CHEBI:57455"/>
        <dbReference type="ChEBI" id="CHEBI:195366"/>
        <dbReference type="EC" id="3.5.4.9"/>
    </reaction>
</comment>
<evidence type="ECO:0000256" key="12">
    <source>
        <dbReference type="ARBA" id="ARBA00036357"/>
    </source>
</evidence>
<evidence type="ECO:0000313" key="17">
    <source>
        <dbReference type="Proteomes" id="UP000595332"/>
    </source>
</evidence>
<feature type="binding site" evidence="13">
    <location>
        <position position="232"/>
    </location>
    <ligand>
        <name>NADP(+)</name>
        <dbReference type="ChEBI" id="CHEBI:58349"/>
    </ligand>
</feature>
<dbReference type="InterPro" id="IPR046346">
    <property type="entry name" value="Aminoacid_DH-like_N_sf"/>
</dbReference>
<accession>A0A7R6SWD5</accession>
<feature type="domain" description="Tetrahydrofolate dehydrogenase/cyclohydrolase catalytic" evidence="14">
    <location>
        <begin position="6"/>
        <end position="121"/>
    </location>
</feature>
<dbReference type="GO" id="GO:0006164">
    <property type="term" value="P:purine nucleotide biosynthetic process"/>
    <property type="evidence" value="ECO:0007669"/>
    <property type="project" value="UniProtKB-KW"/>
</dbReference>
<name>A0A7R6SWD5_9GAMM</name>
<feature type="domain" description="Tetrahydrofolate dehydrogenase/cyclohydrolase NAD(P)-binding" evidence="15">
    <location>
        <begin position="140"/>
        <end position="281"/>
    </location>
</feature>
<dbReference type="InterPro" id="IPR020631">
    <property type="entry name" value="THF_DH/CycHdrlase_NAD-bd_dom"/>
</dbReference>
<dbReference type="InterPro" id="IPR020867">
    <property type="entry name" value="THF_DH/CycHdrlase_CS"/>
</dbReference>
<evidence type="ECO:0000256" key="4">
    <source>
        <dbReference type="ARBA" id="ARBA00022605"/>
    </source>
</evidence>
<evidence type="ECO:0000259" key="14">
    <source>
        <dbReference type="Pfam" id="PF00763"/>
    </source>
</evidence>
<evidence type="ECO:0000256" key="7">
    <source>
        <dbReference type="ARBA" id="ARBA00022857"/>
    </source>
</evidence>
<dbReference type="GO" id="GO:0004477">
    <property type="term" value="F:methenyltetrahydrofolate cyclohydrolase activity"/>
    <property type="evidence" value="ECO:0007669"/>
    <property type="project" value="UniProtKB-UniRule"/>
</dbReference>
<evidence type="ECO:0000256" key="3">
    <source>
        <dbReference type="ARBA" id="ARBA00022563"/>
    </source>
</evidence>
<dbReference type="NCBIfam" id="NF010783">
    <property type="entry name" value="PRK14186.1"/>
    <property type="match status" value="1"/>
</dbReference>
<comment type="function">
    <text evidence="13">Catalyzes the oxidation of 5,10-methylenetetrahydrofolate to 5,10-methenyltetrahydrofolate and then the hydrolysis of 5,10-methenyltetrahydrofolate to 10-formyltetrahydrofolate.</text>
</comment>
<dbReference type="EMBL" id="AP014546">
    <property type="protein sequence ID" value="BBB29597.1"/>
    <property type="molecule type" value="Genomic_DNA"/>
</dbReference>
<keyword evidence="4 13" id="KW-0028">Amino-acid biosynthesis</keyword>
<dbReference type="GO" id="GO:0004488">
    <property type="term" value="F:methylenetetrahydrofolate dehydrogenase (NADP+) activity"/>
    <property type="evidence" value="ECO:0007669"/>
    <property type="project" value="UniProtKB-UniRule"/>
</dbReference>
<dbReference type="FunFam" id="3.40.50.10860:FF:000001">
    <property type="entry name" value="Bifunctional protein FolD"/>
    <property type="match status" value="1"/>
</dbReference>
<keyword evidence="5 13" id="KW-0658">Purine biosynthesis</keyword>
<organism evidence="16 17">
    <name type="scientific">Neptunomonas japonica JAMM 1380</name>
    <dbReference type="NCBI Taxonomy" id="1441457"/>
    <lineage>
        <taxon>Bacteria</taxon>
        <taxon>Pseudomonadati</taxon>
        <taxon>Pseudomonadota</taxon>
        <taxon>Gammaproteobacteria</taxon>
        <taxon>Oceanospirillales</taxon>
        <taxon>Oceanospirillaceae</taxon>
        <taxon>Neptunomonas</taxon>
    </lineage>
</organism>
<dbReference type="SUPFAM" id="SSF53223">
    <property type="entry name" value="Aminoacid dehydrogenase-like, N-terminal domain"/>
    <property type="match status" value="1"/>
</dbReference>
<dbReference type="KEGG" id="njp:NEJAP_1645"/>
<protein>
    <recommendedName>
        <fullName evidence="13">Bifunctional protein FolD</fullName>
    </recommendedName>
    <domain>
        <recommendedName>
            <fullName evidence="13">Methylenetetrahydrofolate dehydrogenase</fullName>
            <ecNumber evidence="13">1.5.1.5</ecNumber>
        </recommendedName>
    </domain>
    <domain>
        <recommendedName>
            <fullName evidence="13">Methenyltetrahydrofolate cyclohydrolase</fullName>
            <ecNumber evidence="13">3.5.4.9</ecNumber>
        </recommendedName>
    </domain>
</protein>
<comment type="caution">
    <text evidence="13">Lacks conserved residue(s) required for the propagation of feature annotation.</text>
</comment>
<dbReference type="AlphaFoldDB" id="A0A7R6SWD5"/>
<dbReference type="GO" id="GO:0035999">
    <property type="term" value="P:tetrahydrofolate interconversion"/>
    <property type="evidence" value="ECO:0007669"/>
    <property type="project" value="UniProtKB-UniRule"/>
</dbReference>
<dbReference type="UniPathway" id="UPA00193"/>
<dbReference type="CDD" id="cd01080">
    <property type="entry name" value="NAD_bind_m-THF_DH_Cyclohyd"/>
    <property type="match status" value="1"/>
</dbReference>
<dbReference type="InterPro" id="IPR020630">
    <property type="entry name" value="THF_DH/CycHdrlase_cat_dom"/>
</dbReference>
<dbReference type="HAMAP" id="MF_01576">
    <property type="entry name" value="THF_DHG_CYH"/>
    <property type="match status" value="1"/>
</dbReference>
<dbReference type="PRINTS" id="PR00085">
    <property type="entry name" value="THFDHDRGNASE"/>
</dbReference>
<evidence type="ECO:0000313" key="16">
    <source>
        <dbReference type="EMBL" id="BBB29597.1"/>
    </source>
</evidence>
<evidence type="ECO:0000256" key="10">
    <source>
        <dbReference type="ARBA" id="ARBA00023167"/>
    </source>
</evidence>
<keyword evidence="7 13" id="KW-0521">NADP</keyword>
<keyword evidence="17" id="KW-1185">Reference proteome</keyword>
<dbReference type="Pfam" id="PF00763">
    <property type="entry name" value="THF_DHG_CYH"/>
    <property type="match status" value="1"/>
</dbReference>
<proteinExistence type="inferred from homology"/>
<keyword evidence="3 13" id="KW-0554">One-carbon metabolism</keyword>
<evidence type="ECO:0000256" key="5">
    <source>
        <dbReference type="ARBA" id="ARBA00022755"/>
    </source>
</evidence>
<dbReference type="RefSeq" id="WP_201350204.1">
    <property type="nucleotide sequence ID" value="NZ_AP014546.1"/>
</dbReference>
<evidence type="ECO:0000256" key="8">
    <source>
        <dbReference type="ARBA" id="ARBA00023002"/>
    </source>
</evidence>
<evidence type="ECO:0000259" key="15">
    <source>
        <dbReference type="Pfam" id="PF02882"/>
    </source>
</evidence>
<evidence type="ECO:0000256" key="11">
    <source>
        <dbReference type="ARBA" id="ARBA00023268"/>
    </source>
</evidence>
<dbReference type="GO" id="GO:0009086">
    <property type="term" value="P:methionine biosynthetic process"/>
    <property type="evidence" value="ECO:0007669"/>
    <property type="project" value="UniProtKB-KW"/>
</dbReference>
<reference evidence="16 17" key="1">
    <citation type="journal article" date="2008" name="Int. J. Syst. Evol. Microbiol.">
        <title>Neptunomonas japonica sp. nov., an Osedax japonicus symbiont-like bacterium isolated from sediment adjacent to sperm whale carcasses off Kagoshima, Japan.</title>
        <authorList>
            <person name="Miyazaki M."/>
            <person name="Nogi Y."/>
            <person name="Fujiwara Y."/>
            <person name="Kawato M."/>
            <person name="Kubokawa K."/>
            <person name="Horikoshi K."/>
        </authorList>
    </citation>
    <scope>NUCLEOTIDE SEQUENCE [LARGE SCALE GENOMIC DNA]</scope>
    <source>
        <strain evidence="16 17">JAMM 1380</strain>
    </source>
</reference>
<dbReference type="InterPro" id="IPR036291">
    <property type="entry name" value="NAD(P)-bd_dom_sf"/>
</dbReference>
<keyword evidence="10 13" id="KW-0486">Methionine biosynthesis</keyword>
<dbReference type="NCBIfam" id="NF008058">
    <property type="entry name" value="PRK10792.1"/>
    <property type="match status" value="1"/>
</dbReference>
<gene>
    <name evidence="13" type="primary">folD</name>
    <name evidence="16" type="ORF">NEJAP_1645</name>
</gene>
<keyword evidence="11 13" id="KW-0511">Multifunctional enzyme</keyword>
<comment type="pathway">
    <text evidence="1 13">One-carbon metabolism; tetrahydrofolate interconversion.</text>
</comment>
<evidence type="ECO:0000256" key="1">
    <source>
        <dbReference type="ARBA" id="ARBA00004777"/>
    </source>
</evidence>
<dbReference type="Pfam" id="PF02882">
    <property type="entry name" value="THF_DHG_CYH_C"/>
    <property type="match status" value="1"/>
</dbReference>
<dbReference type="FunFam" id="3.40.50.720:FF:000006">
    <property type="entry name" value="Bifunctional protein FolD"/>
    <property type="match status" value="1"/>
</dbReference>
<dbReference type="PROSITE" id="PS00767">
    <property type="entry name" value="THF_DHG_CYH_2"/>
    <property type="match status" value="1"/>
</dbReference>
<evidence type="ECO:0000256" key="6">
    <source>
        <dbReference type="ARBA" id="ARBA00022801"/>
    </source>
</evidence>
<dbReference type="SUPFAM" id="SSF51735">
    <property type="entry name" value="NAD(P)-binding Rossmann-fold domains"/>
    <property type="match status" value="1"/>
</dbReference>
<comment type="subunit">
    <text evidence="2 13">Homodimer.</text>
</comment>
<keyword evidence="8 13" id="KW-0560">Oxidoreductase</keyword>
<comment type="catalytic activity">
    <reaction evidence="13">
        <text>(6R)-5,10-methylene-5,6,7,8-tetrahydrofolate + NADP(+) = (6R)-5,10-methenyltetrahydrofolate + NADPH</text>
        <dbReference type="Rhea" id="RHEA:22812"/>
        <dbReference type="ChEBI" id="CHEBI:15636"/>
        <dbReference type="ChEBI" id="CHEBI:57455"/>
        <dbReference type="ChEBI" id="CHEBI:57783"/>
        <dbReference type="ChEBI" id="CHEBI:58349"/>
        <dbReference type="EC" id="1.5.1.5"/>
    </reaction>
</comment>
<dbReference type="GO" id="GO:0000105">
    <property type="term" value="P:L-histidine biosynthetic process"/>
    <property type="evidence" value="ECO:0007669"/>
    <property type="project" value="UniProtKB-KW"/>
</dbReference>
<dbReference type="Gene3D" id="3.40.50.720">
    <property type="entry name" value="NAD(P)-binding Rossmann-like Domain"/>
    <property type="match status" value="1"/>
</dbReference>
<dbReference type="InterPro" id="IPR000672">
    <property type="entry name" value="THF_DH/CycHdrlase"/>
</dbReference>